<evidence type="ECO:0008006" key="4">
    <source>
        <dbReference type="Google" id="ProtNLM"/>
    </source>
</evidence>
<feature type="compositionally biased region" description="Low complexity" evidence="1">
    <location>
        <begin position="210"/>
        <end position="247"/>
    </location>
</feature>
<feature type="compositionally biased region" description="Polar residues" evidence="1">
    <location>
        <begin position="15"/>
        <end position="24"/>
    </location>
</feature>
<dbReference type="AlphaFoldDB" id="A0A370MZ62"/>
<evidence type="ECO:0000313" key="2">
    <source>
        <dbReference type="EMBL" id="RDJ98680.1"/>
    </source>
</evidence>
<name>A0A370MZ62_9BURK</name>
<dbReference type="RefSeq" id="WP_115107692.1">
    <property type="nucleotide sequence ID" value="NZ_QHKS01000031.1"/>
</dbReference>
<feature type="region of interest" description="Disordered" evidence="1">
    <location>
        <begin position="15"/>
        <end position="44"/>
    </location>
</feature>
<keyword evidence="3" id="KW-1185">Reference proteome</keyword>
<accession>A0A370MZ62</accession>
<feature type="region of interest" description="Disordered" evidence="1">
    <location>
        <begin position="109"/>
        <end position="178"/>
    </location>
</feature>
<organism evidence="2 3">
    <name type="scientific">Paraburkholderia lacunae</name>
    <dbReference type="NCBI Taxonomy" id="2211104"/>
    <lineage>
        <taxon>Bacteria</taxon>
        <taxon>Pseudomonadati</taxon>
        <taxon>Pseudomonadota</taxon>
        <taxon>Betaproteobacteria</taxon>
        <taxon>Burkholderiales</taxon>
        <taxon>Burkholderiaceae</taxon>
        <taxon>Paraburkholderia</taxon>
    </lineage>
</organism>
<reference evidence="3" key="1">
    <citation type="submission" date="2018-05" db="EMBL/GenBank/DDBJ databases">
        <authorList>
            <person name="Feng T."/>
        </authorList>
    </citation>
    <scope>NUCLEOTIDE SEQUENCE [LARGE SCALE GENOMIC DNA]</scope>
    <source>
        <strain evidence="3">S27</strain>
    </source>
</reference>
<feature type="compositionally biased region" description="Acidic residues" evidence="1">
    <location>
        <begin position="370"/>
        <end position="381"/>
    </location>
</feature>
<sequence>MRFTNMLRNATSMLRGTPRSSTTVAPAASPIGSTGAGVQPASPGARAGAKAGFAATRERFKSLLGLSRPPYATPKVPTDRRALVETEWRIPFVRANRFGRSFPAHAVRIAPQKPARPLDPSGDWGEVSRAGPAPGTSASAQRRAAKAQRMLAKTIGKFTAKRADKSANADAAHASRRPHDAAELEHWLNHREGLDSWVREYFGAAGGSSAGTASEGNVNEGNDVNGSDDVNENNNNNPNDVSTTPNSDPAPADPVATLSALLAQAAQRTEAVHAATGEAIEQAGSSITDSTHRFAPSLMLGYAVLSALGSNEPARAAAALQALPEAVSIEEIAQRAATFDPNAARPYVTTTEQQPPLNDEPVRVSHADEASAEEITSEDAGETTHDHGTVGTTNAVDPTSSHEPVNQAHEDAWRIARSLAHTHLGFDVLKSLTRSDASGADNATALALLQAWHALPEPPADLDAALAAAHATVDDKGNLAPRVLRAVSGSSTPRDAAALFAWRQEFRSDAPGSPLKQAQTRLNRFVTRGILRLDKANWFFQRMFGMKKSALRGMMLGTSSAALASYTKEATRYADALKAASATLAASLRSPRLALGAPDGPEARAREGAAAALEAIAARPAAHIGDLELDEATRAALENREPVPGVAQRDEAPSLLDLGALRDCAKRFQVHRWQDVKTALAHAEKVGDAKPLKPERLGREEVRTVLRQLITDLQQSTQVAFADGARYGFSTRGLSVSATKGLHHHLPVGGELTLGHYRGRRALVTLQRNNVGFDIFIGTEHSKRSQLKVGARIGYARRLDWLCGLRLGGSLRIAPVDRELREPRGVMIRVARERLTDENLDWVAMKYDDPRTTETVLDMVDFLFEEAREPVRKKGAETSLFERLAERIGERTDISIGWQDGRTKASRQSIQATGGASVAGPQATARGTFGLDGTVTVDLNSRNDTAVNEATGSLRYDRRTVTSSMRVSMQGTAGVGPAWHKGDLTGGLPGASPLGIGGALPERLVAARVMLPEREGRLLNRGCYADQQFASFNAFIAAVNSSREEWIEMYRNSHNCDYPTAVVKLNADLAMLRSHQRSNHTFLVRRRLKPEHARRGDVYRALERMHDAAAQTAGGKGEDWSRPLDAMLRERASWLPERIAVNEVAGRVHSTPGVITPIGGVASASVLAQRELLRSKA</sequence>
<dbReference type="EMBL" id="QHKS01000031">
    <property type="protein sequence ID" value="RDJ98680.1"/>
    <property type="molecule type" value="Genomic_DNA"/>
</dbReference>
<protein>
    <recommendedName>
        <fullName evidence="4">Awr type III effector family protein</fullName>
    </recommendedName>
</protein>
<evidence type="ECO:0000313" key="3">
    <source>
        <dbReference type="Proteomes" id="UP000254875"/>
    </source>
</evidence>
<evidence type="ECO:0000256" key="1">
    <source>
        <dbReference type="SAM" id="MobiDB-lite"/>
    </source>
</evidence>
<dbReference type="Proteomes" id="UP000254875">
    <property type="component" value="Unassembled WGS sequence"/>
</dbReference>
<proteinExistence type="predicted"/>
<gene>
    <name evidence="2" type="ORF">DLM46_32300</name>
</gene>
<feature type="compositionally biased region" description="Basic and acidic residues" evidence="1">
    <location>
        <begin position="360"/>
        <end position="369"/>
    </location>
</feature>
<comment type="caution">
    <text evidence="2">The sequence shown here is derived from an EMBL/GenBank/DDBJ whole genome shotgun (WGS) entry which is preliminary data.</text>
</comment>
<feature type="region of interest" description="Disordered" evidence="1">
    <location>
        <begin position="207"/>
        <end position="254"/>
    </location>
</feature>
<feature type="compositionally biased region" description="Polar residues" evidence="1">
    <location>
        <begin position="390"/>
        <end position="404"/>
    </location>
</feature>
<feature type="region of interest" description="Disordered" evidence="1">
    <location>
        <begin position="349"/>
        <end position="404"/>
    </location>
</feature>
<dbReference type="OrthoDB" id="8922929at2"/>